<evidence type="ECO:0000313" key="2">
    <source>
        <dbReference type="WBParaSite" id="nRc.2.0.1.t22708-RA"/>
    </source>
</evidence>
<evidence type="ECO:0000313" key="1">
    <source>
        <dbReference type="Proteomes" id="UP000887565"/>
    </source>
</evidence>
<reference evidence="2" key="1">
    <citation type="submission" date="2022-11" db="UniProtKB">
        <authorList>
            <consortium name="WormBaseParasite"/>
        </authorList>
    </citation>
    <scope>IDENTIFICATION</scope>
</reference>
<dbReference type="Proteomes" id="UP000887565">
    <property type="component" value="Unplaced"/>
</dbReference>
<organism evidence="1 2">
    <name type="scientific">Romanomermis culicivorax</name>
    <name type="common">Nematode worm</name>
    <dbReference type="NCBI Taxonomy" id="13658"/>
    <lineage>
        <taxon>Eukaryota</taxon>
        <taxon>Metazoa</taxon>
        <taxon>Ecdysozoa</taxon>
        <taxon>Nematoda</taxon>
        <taxon>Enoplea</taxon>
        <taxon>Dorylaimia</taxon>
        <taxon>Mermithida</taxon>
        <taxon>Mermithoidea</taxon>
        <taxon>Mermithidae</taxon>
        <taxon>Romanomermis</taxon>
    </lineage>
</organism>
<proteinExistence type="predicted"/>
<protein>
    <submittedName>
        <fullName evidence="2">Uncharacterized protein</fullName>
    </submittedName>
</protein>
<sequence length="117" mass="12549">MPIFDLNMAKLPLSIDVLAPPTLTATVDFTATTMQINEFLKLRLEDISTLAPILMDESTPVQPTAMDAETNTATKDQTLTHILEETTADQSTAMDVVPQEPARGAAPPAPAVNLAFI</sequence>
<keyword evidence="1" id="KW-1185">Reference proteome</keyword>
<dbReference type="WBParaSite" id="nRc.2.0.1.t22708-RA">
    <property type="protein sequence ID" value="nRc.2.0.1.t22708-RA"/>
    <property type="gene ID" value="nRc.2.0.1.g22708"/>
</dbReference>
<dbReference type="AlphaFoldDB" id="A0A915J8B2"/>
<accession>A0A915J8B2</accession>
<name>A0A915J8B2_ROMCU</name>